<comment type="caution">
    <text evidence="1">The sequence shown here is derived from an EMBL/GenBank/DDBJ whole genome shotgun (WGS) entry which is preliminary data.</text>
</comment>
<keyword evidence="2" id="KW-1185">Reference proteome</keyword>
<dbReference type="RefSeq" id="WP_386395329.1">
    <property type="nucleotide sequence ID" value="NZ_JBHSPT010000022.1"/>
</dbReference>
<evidence type="ECO:0000313" key="2">
    <source>
        <dbReference type="Proteomes" id="UP001596242"/>
    </source>
</evidence>
<gene>
    <name evidence="1" type="ORF">ACFP50_09715</name>
</gene>
<name>A0ABW1LWY8_9ACTN</name>
<sequence length="192" mass="20679">MTKHIPPPQRRLHRPSGRALGTGALAAVLTLTSAGCSGPDRDYSMPGDLCGVTVDSDLISPFLPGGKKLTQDSYDHGVVSPRCRVIVDRSLIMHISGDVVPPEIDPIQVKDRGLLRLGTPSPVDVGDAARIADHGAMAVADCTRDGEPMRFVTMIELQKEIPEETPKRRSDLTQLLRAYFPKAMAAVDCTKA</sequence>
<reference evidence="2" key="1">
    <citation type="journal article" date="2019" name="Int. J. Syst. Evol. Microbiol.">
        <title>The Global Catalogue of Microorganisms (GCM) 10K type strain sequencing project: providing services to taxonomists for standard genome sequencing and annotation.</title>
        <authorList>
            <consortium name="The Broad Institute Genomics Platform"/>
            <consortium name="The Broad Institute Genome Sequencing Center for Infectious Disease"/>
            <person name="Wu L."/>
            <person name="Ma J."/>
        </authorList>
    </citation>
    <scope>NUCLEOTIDE SEQUENCE [LARGE SCALE GENOMIC DNA]</scope>
    <source>
        <strain evidence="2">JCM 12763</strain>
    </source>
</reference>
<dbReference type="Proteomes" id="UP001596242">
    <property type="component" value="Unassembled WGS sequence"/>
</dbReference>
<protein>
    <recommendedName>
        <fullName evidence="3">DUF3558 domain-containing protein</fullName>
    </recommendedName>
</protein>
<dbReference type="EMBL" id="JBHSPT010000022">
    <property type="protein sequence ID" value="MFC6055723.1"/>
    <property type="molecule type" value="Genomic_DNA"/>
</dbReference>
<organism evidence="1 2">
    <name type="scientific">Streptomyces pratens</name>
    <dbReference type="NCBI Taxonomy" id="887456"/>
    <lineage>
        <taxon>Bacteria</taxon>
        <taxon>Bacillati</taxon>
        <taxon>Actinomycetota</taxon>
        <taxon>Actinomycetes</taxon>
        <taxon>Kitasatosporales</taxon>
        <taxon>Streptomycetaceae</taxon>
        <taxon>Streptomyces</taxon>
    </lineage>
</organism>
<accession>A0ABW1LWY8</accession>
<evidence type="ECO:0008006" key="3">
    <source>
        <dbReference type="Google" id="ProtNLM"/>
    </source>
</evidence>
<proteinExistence type="predicted"/>
<evidence type="ECO:0000313" key="1">
    <source>
        <dbReference type="EMBL" id="MFC6055723.1"/>
    </source>
</evidence>